<dbReference type="InterPro" id="IPR001082">
    <property type="entry name" value="Pilin"/>
</dbReference>
<keyword evidence="4" id="KW-1185">Reference proteome</keyword>
<comment type="similarity">
    <text evidence="1">Belongs to the N-Me-Phe pilin family.</text>
</comment>
<accession>A0ABY6BBC3</accession>
<dbReference type="RefSeq" id="WP_261694328.1">
    <property type="nucleotide sequence ID" value="NZ_CP104694.1"/>
</dbReference>
<protein>
    <submittedName>
        <fullName evidence="3">Pilin</fullName>
    </submittedName>
</protein>
<reference evidence="3" key="1">
    <citation type="submission" date="2022-09" db="EMBL/GenBank/DDBJ databases">
        <title>Tahibacter sp. nov., isolated from a fresh water.</title>
        <authorList>
            <person name="Baek J.H."/>
            <person name="Lee J.K."/>
            <person name="Kim J.M."/>
            <person name="Jeon C.O."/>
        </authorList>
    </citation>
    <scope>NUCLEOTIDE SEQUENCE</scope>
    <source>
        <strain evidence="3">W38</strain>
    </source>
</reference>
<dbReference type="EMBL" id="CP104694">
    <property type="protein sequence ID" value="UXI67353.1"/>
    <property type="molecule type" value="Genomic_DNA"/>
</dbReference>
<dbReference type="Proteomes" id="UP001064632">
    <property type="component" value="Chromosome"/>
</dbReference>
<feature type="signal peptide" evidence="2">
    <location>
        <begin position="1"/>
        <end position="20"/>
    </location>
</feature>
<proteinExistence type="inferred from homology"/>
<dbReference type="InterPro" id="IPR045584">
    <property type="entry name" value="Pilin-like"/>
</dbReference>
<evidence type="ECO:0000256" key="1">
    <source>
        <dbReference type="ARBA" id="ARBA00005233"/>
    </source>
</evidence>
<organism evidence="3 4">
    <name type="scientific">Tahibacter amnicola</name>
    <dbReference type="NCBI Taxonomy" id="2976241"/>
    <lineage>
        <taxon>Bacteria</taxon>
        <taxon>Pseudomonadati</taxon>
        <taxon>Pseudomonadota</taxon>
        <taxon>Gammaproteobacteria</taxon>
        <taxon>Lysobacterales</taxon>
        <taxon>Rhodanobacteraceae</taxon>
        <taxon>Tahibacter</taxon>
    </lineage>
</organism>
<dbReference type="Gene3D" id="3.30.700.10">
    <property type="entry name" value="Glycoprotein, Type 4 Pilin"/>
    <property type="match status" value="1"/>
</dbReference>
<name>A0ABY6BBC3_9GAMM</name>
<evidence type="ECO:0000313" key="3">
    <source>
        <dbReference type="EMBL" id="UXI67353.1"/>
    </source>
</evidence>
<gene>
    <name evidence="3" type="ORF">N4264_21850</name>
</gene>
<feature type="chain" id="PRO_5047233810" evidence="2">
    <location>
        <begin position="21"/>
        <end position="758"/>
    </location>
</feature>
<dbReference type="SUPFAM" id="SSF54523">
    <property type="entry name" value="Pili subunits"/>
    <property type="match status" value="1"/>
</dbReference>
<sequence>MTFPRRLALASAIAAATLLAACDRQSTPTASSAVDISRAAEAISQPAWLRSHLPDHTVAYARLPSPWGLASAPNGRGLDAALASEAHAKIVKDLRDAIRKDKLLADSGIAPALIFFFDDLAGPVEMAVVDTSDIVNPASSILVALPLRLREVKDLNDRVTALGGAALLKAPFNDEGKAELTGGGFLRFDKASGRLFALYGMTANALALENLVKQTEQPRPAHAMAATEQATDASGQGLFVWMSLKGVTGMAASQLPKDLADGIVKDALDRSQSVSMGWGTSGQRGRLQLQVQAPEARLLSYFAPTEFKAAVKTVGTPSWAATVSLPTAAQLTALEANLDKDFGAGSADAFKKSMAEMKAKLGLDLKDILGVLSTEMVGFEDKAGLYSAVRTTDKAALYKLIEQLGTRFGWKHETLKTGGLTVHHLSIAGMDLSQFGKPADATASDATASGGGSDDAAAAAAISQDPATPGPADTWLKLYSRFGTHLYWVEEGDYLVFGEVPQALVDRHAGKPDRDLGDWLRQNQSVDPATTLFSLTGTTHHAQRKIYYAYLRGLQTFGDAVGHPVDLSPLPNAAALQLPAEGAIGISLDMTKDRLGLSMVYEQNPAEVLFAGGGSMATVAALGIMSAIAIPAYQDYTVRAQVSSVLAETAMVKLTIAEYYQDNNALPSGDAEIGGFTLDTADKYLSSYYIDEGAIVLEFGDQANKSVAGQALVLRPYLLDGQIVWQCGDGAIADTAEPLSSSEAVTTVLAKHLPGSCK</sequence>
<dbReference type="PROSITE" id="PS51257">
    <property type="entry name" value="PROKAR_LIPOPROTEIN"/>
    <property type="match status" value="1"/>
</dbReference>
<evidence type="ECO:0000313" key="4">
    <source>
        <dbReference type="Proteomes" id="UP001064632"/>
    </source>
</evidence>
<evidence type="ECO:0000256" key="2">
    <source>
        <dbReference type="SAM" id="SignalP"/>
    </source>
</evidence>
<dbReference type="Pfam" id="PF00114">
    <property type="entry name" value="Pilin"/>
    <property type="match status" value="1"/>
</dbReference>
<keyword evidence="2" id="KW-0732">Signal</keyword>